<evidence type="ECO:0000259" key="2">
    <source>
        <dbReference type="Pfam" id="PF26343"/>
    </source>
</evidence>
<dbReference type="InterPro" id="IPR058652">
    <property type="entry name" value="VapC50_C"/>
</dbReference>
<gene>
    <name evidence="3" type="ORF">DFO60_2911</name>
</gene>
<comment type="caution">
    <text evidence="3">The sequence shown here is derived from an EMBL/GenBank/DDBJ whole genome shotgun (WGS) entry which is preliminary data.</text>
</comment>
<dbReference type="EMBL" id="QRDL01000004">
    <property type="protein sequence ID" value="RED02880.1"/>
    <property type="molecule type" value="Genomic_DNA"/>
</dbReference>
<evidence type="ECO:0000313" key="3">
    <source>
        <dbReference type="EMBL" id="RED02880.1"/>
    </source>
</evidence>
<dbReference type="InterPro" id="IPR002716">
    <property type="entry name" value="PIN_dom"/>
</dbReference>
<protein>
    <submittedName>
        <fullName evidence="3">PIN domain-containing protein</fullName>
    </submittedName>
</protein>
<feature type="domain" description="PIN" evidence="1">
    <location>
        <begin position="8"/>
        <end position="114"/>
    </location>
</feature>
<evidence type="ECO:0000313" key="4">
    <source>
        <dbReference type="Proteomes" id="UP000256988"/>
    </source>
</evidence>
<feature type="domain" description="VapC50 C-terminal" evidence="2">
    <location>
        <begin position="132"/>
        <end position="184"/>
    </location>
</feature>
<name>A0A3D9EKQ8_ECTOL</name>
<accession>A0A3D9EKQ8</accession>
<dbReference type="Proteomes" id="UP000256988">
    <property type="component" value="Unassembled WGS sequence"/>
</dbReference>
<dbReference type="Pfam" id="PF13470">
    <property type="entry name" value="PIN_3"/>
    <property type="match status" value="1"/>
</dbReference>
<dbReference type="RefSeq" id="WP_042134822.1">
    <property type="nucleotide sequence ID" value="NZ_QRDL01000004.1"/>
</dbReference>
<dbReference type="Pfam" id="PF26343">
    <property type="entry name" value="VapC50_C"/>
    <property type="match status" value="1"/>
</dbReference>
<dbReference type="AlphaFoldDB" id="A0A3D9EKQ8"/>
<evidence type="ECO:0000259" key="1">
    <source>
        <dbReference type="Pfam" id="PF13470"/>
    </source>
</evidence>
<reference evidence="3 4" key="1">
    <citation type="submission" date="2018-07" db="EMBL/GenBank/DDBJ databases">
        <title>Genome sequencing of rice bacterial endophytes.</title>
        <authorList>
            <person name="Venturi V."/>
        </authorList>
    </citation>
    <scope>NUCLEOTIDE SEQUENCE [LARGE SCALE GENOMIC DNA]</scope>
    <source>
        <strain evidence="3 4">AG1002</strain>
    </source>
</reference>
<proteinExistence type="predicted"/>
<sequence length="191" mass="21815">MRHSPFTVIYDACVLYPAPLRDLLMQLALTGAYRARWSEQIHDEWTRNVLKNRPDLTSAQLDRTVELMNRAVPDCLVKDYEPLVKGLDLPDEDDRHVLAAAIKCGASVIVTYNLRDFPAEILKCFEIEALHPDVFLSDIWDLDQAAVLEAARRQRASLKNPTHTPCELLDTLLKQQLPELVKHLSNFESLI</sequence>
<organism evidence="3 4">
    <name type="scientific">Ectopseudomonas oleovorans</name>
    <name type="common">Pseudomonas oleovorans</name>
    <dbReference type="NCBI Taxonomy" id="301"/>
    <lineage>
        <taxon>Bacteria</taxon>
        <taxon>Pseudomonadati</taxon>
        <taxon>Pseudomonadota</taxon>
        <taxon>Gammaproteobacteria</taxon>
        <taxon>Pseudomonadales</taxon>
        <taxon>Pseudomonadaceae</taxon>
        <taxon>Ectopseudomonas</taxon>
    </lineage>
</organism>